<evidence type="ECO:0000256" key="5">
    <source>
        <dbReference type="SAM" id="MobiDB-lite"/>
    </source>
</evidence>
<feature type="non-terminal residue" evidence="7">
    <location>
        <position position="195"/>
    </location>
</feature>
<reference evidence="7 8" key="2">
    <citation type="submission" date="2018-06" db="EMBL/GenBank/DDBJ databases">
        <title>Metagenomic assembly of (sub)arctic Cyanobacteria and their associated microbiome from non-axenic cultures.</title>
        <authorList>
            <person name="Baurain D."/>
        </authorList>
    </citation>
    <scope>NUCLEOTIDE SEQUENCE [LARGE SCALE GENOMIC DNA]</scope>
    <source>
        <strain evidence="7">ULC027bin1</strain>
    </source>
</reference>
<dbReference type="InterPro" id="IPR015424">
    <property type="entry name" value="PyrdxlP-dep_Trfase"/>
</dbReference>
<reference evidence="8" key="1">
    <citation type="submission" date="2018-04" db="EMBL/GenBank/DDBJ databases">
        <authorList>
            <person name="Cornet L."/>
        </authorList>
    </citation>
    <scope>NUCLEOTIDE SEQUENCE [LARGE SCALE GENOMIC DNA]</scope>
</reference>
<accession>A0A2W4XKY7</accession>
<evidence type="ECO:0000256" key="4">
    <source>
        <dbReference type="ARBA" id="ARBA00022898"/>
    </source>
</evidence>
<feature type="region of interest" description="Disordered" evidence="5">
    <location>
        <begin position="14"/>
        <end position="33"/>
    </location>
</feature>
<gene>
    <name evidence="7" type="ORF">DCF15_08150</name>
</gene>
<dbReference type="PANTHER" id="PTHR42885">
    <property type="entry name" value="HISTIDINOL-PHOSPHATE AMINOTRANSFERASE-RELATED"/>
    <property type="match status" value="1"/>
</dbReference>
<dbReference type="Pfam" id="PF00155">
    <property type="entry name" value="Aminotran_1_2"/>
    <property type="match status" value="1"/>
</dbReference>
<dbReference type="Gene3D" id="3.40.640.10">
    <property type="entry name" value="Type I PLP-dependent aspartate aminotransferase-like (Major domain)"/>
    <property type="match status" value="1"/>
</dbReference>
<organism evidence="7 8">
    <name type="scientific">Phormidesmis priestleyi</name>
    <dbReference type="NCBI Taxonomy" id="268141"/>
    <lineage>
        <taxon>Bacteria</taxon>
        <taxon>Bacillati</taxon>
        <taxon>Cyanobacteriota</taxon>
        <taxon>Cyanophyceae</taxon>
        <taxon>Leptolyngbyales</taxon>
        <taxon>Leptolyngbyaceae</taxon>
        <taxon>Phormidesmis</taxon>
    </lineage>
</organism>
<dbReference type="Proteomes" id="UP000249794">
    <property type="component" value="Unassembled WGS sequence"/>
</dbReference>
<dbReference type="PANTHER" id="PTHR42885:SF2">
    <property type="entry name" value="HISTIDINOL-PHOSPHATE AMINOTRANSFERASE"/>
    <property type="match status" value="1"/>
</dbReference>
<keyword evidence="3 7" id="KW-0808">Transferase</keyword>
<evidence type="ECO:0000313" key="7">
    <source>
        <dbReference type="EMBL" id="PZO56702.1"/>
    </source>
</evidence>
<dbReference type="InterPro" id="IPR004839">
    <property type="entry name" value="Aminotransferase_I/II_large"/>
</dbReference>
<keyword evidence="4" id="KW-0663">Pyridoxal phosphate</keyword>
<dbReference type="AlphaFoldDB" id="A0A2W4XKY7"/>
<dbReference type="InterPro" id="IPR015421">
    <property type="entry name" value="PyrdxlP-dep_Trfase_major"/>
</dbReference>
<comment type="cofactor">
    <cofactor evidence="1">
        <name>pyridoxal 5'-phosphate</name>
        <dbReference type="ChEBI" id="CHEBI:597326"/>
    </cofactor>
</comment>
<protein>
    <submittedName>
        <fullName evidence="7">Histidinol-phosphate aminotransferase</fullName>
        <ecNumber evidence="7">2.6.1.9</ecNumber>
    </submittedName>
</protein>
<dbReference type="SUPFAM" id="SSF53383">
    <property type="entry name" value="PLP-dependent transferases"/>
    <property type="match status" value="1"/>
</dbReference>
<dbReference type="GO" id="GO:0030170">
    <property type="term" value="F:pyridoxal phosphate binding"/>
    <property type="evidence" value="ECO:0007669"/>
    <property type="project" value="InterPro"/>
</dbReference>
<dbReference type="EMBL" id="QBMP01000064">
    <property type="protein sequence ID" value="PZO56702.1"/>
    <property type="molecule type" value="Genomic_DNA"/>
</dbReference>
<evidence type="ECO:0000256" key="3">
    <source>
        <dbReference type="ARBA" id="ARBA00022679"/>
    </source>
</evidence>
<dbReference type="GO" id="GO:0004400">
    <property type="term" value="F:histidinol-phosphate transaminase activity"/>
    <property type="evidence" value="ECO:0007669"/>
    <property type="project" value="UniProtKB-EC"/>
</dbReference>
<evidence type="ECO:0000256" key="2">
    <source>
        <dbReference type="ARBA" id="ARBA00022576"/>
    </source>
</evidence>
<proteinExistence type="predicted"/>
<feature type="domain" description="Aminotransferase class I/classII large" evidence="6">
    <location>
        <begin position="38"/>
        <end position="194"/>
    </location>
</feature>
<dbReference type="Gene3D" id="3.90.1150.10">
    <property type="entry name" value="Aspartate Aminotransferase, domain 1"/>
    <property type="match status" value="1"/>
</dbReference>
<sequence length="195" mass="20475">MAFLRDDLAQLTAYQSPHPPELEAVSPPDLDPSVLDPLDTNESPIDLPESIKAALAKQYERAIAANRYPDGDQLALKRAVVTYAIQSGNIAPESITPANITLGNGSDELIRSVIMATCLGGHGSVLVATPTFSMYGILAQTLGVPVRTVARKANFEVDLAAAQAAIDAAAIDGPPVRVIFMVHPNSPTGNALTHA</sequence>
<name>A0A2W4XKY7_9CYAN</name>
<evidence type="ECO:0000259" key="6">
    <source>
        <dbReference type="Pfam" id="PF00155"/>
    </source>
</evidence>
<comment type="caution">
    <text evidence="7">The sequence shown here is derived from an EMBL/GenBank/DDBJ whole genome shotgun (WGS) entry which is preliminary data.</text>
</comment>
<keyword evidence="2 7" id="KW-0032">Aminotransferase</keyword>
<evidence type="ECO:0000313" key="8">
    <source>
        <dbReference type="Proteomes" id="UP000249794"/>
    </source>
</evidence>
<evidence type="ECO:0000256" key="1">
    <source>
        <dbReference type="ARBA" id="ARBA00001933"/>
    </source>
</evidence>
<dbReference type="EC" id="2.6.1.9" evidence="7"/>
<dbReference type="InterPro" id="IPR015422">
    <property type="entry name" value="PyrdxlP-dep_Trfase_small"/>
</dbReference>